<dbReference type="GO" id="GO:0046872">
    <property type="term" value="F:metal ion binding"/>
    <property type="evidence" value="ECO:0007669"/>
    <property type="project" value="UniProtKB-KW"/>
</dbReference>
<dbReference type="PROSITE" id="PS50887">
    <property type="entry name" value="GGDEF"/>
    <property type="match status" value="1"/>
</dbReference>
<evidence type="ECO:0000259" key="7">
    <source>
        <dbReference type="PROSITE" id="PS50887"/>
    </source>
</evidence>
<dbReference type="Gene3D" id="1.20.120.50">
    <property type="entry name" value="Hemerythrin-like"/>
    <property type="match status" value="1"/>
</dbReference>
<dbReference type="InterPro" id="IPR050469">
    <property type="entry name" value="Diguanylate_Cyclase"/>
</dbReference>
<dbReference type="GO" id="GO:0043709">
    <property type="term" value="P:cell adhesion involved in single-species biofilm formation"/>
    <property type="evidence" value="ECO:0007669"/>
    <property type="project" value="TreeGrafter"/>
</dbReference>
<dbReference type="InterPro" id="IPR035965">
    <property type="entry name" value="PAS-like_dom_sf"/>
</dbReference>
<dbReference type="Pfam" id="PF00990">
    <property type="entry name" value="GGDEF"/>
    <property type="match status" value="1"/>
</dbReference>
<dbReference type="Gene3D" id="3.30.450.20">
    <property type="entry name" value="PAS domain"/>
    <property type="match status" value="1"/>
</dbReference>
<dbReference type="CDD" id="cd12107">
    <property type="entry name" value="Hemerythrin"/>
    <property type="match status" value="1"/>
</dbReference>
<evidence type="ECO:0000256" key="5">
    <source>
        <dbReference type="ARBA" id="ARBA00034247"/>
    </source>
</evidence>
<dbReference type="InterPro" id="IPR012312">
    <property type="entry name" value="Hemerythrin-like"/>
</dbReference>
<dbReference type="GO" id="GO:0005886">
    <property type="term" value="C:plasma membrane"/>
    <property type="evidence" value="ECO:0007669"/>
    <property type="project" value="TreeGrafter"/>
</dbReference>
<dbReference type="InterPro" id="IPR035938">
    <property type="entry name" value="Hemerythrin-like_sf"/>
</dbReference>
<reference evidence="8" key="1">
    <citation type="submission" date="2016-04" db="EMBL/GenBank/DDBJ databases">
        <authorList>
            <person name="Evans L.H."/>
            <person name="Alamgir A."/>
            <person name="Owens N."/>
            <person name="Weber N.D."/>
            <person name="Virtaneva K."/>
            <person name="Barbian K."/>
            <person name="Babar A."/>
            <person name="Rosenke K."/>
        </authorList>
    </citation>
    <scope>NUCLEOTIDE SEQUENCE</scope>
    <source>
        <strain evidence="8">92-2</strain>
    </source>
</reference>
<proteinExistence type="inferred from homology"/>
<keyword evidence="6" id="KW-0472">Membrane</keyword>
<dbReference type="InterPro" id="IPR029787">
    <property type="entry name" value="Nucleotide_cyclase"/>
</dbReference>
<dbReference type="SUPFAM" id="SSF55073">
    <property type="entry name" value="Nucleotide cyclase"/>
    <property type="match status" value="1"/>
</dbReference>
<accession>A0A212JN47</accession>
<dbReference type="AlphaFoldDB" id="A0A212JN47"/>
<dbReference type="Gene3D" id="3.30.70.270">
    <property type="match status" value="1"/>
</dbReference>
<dbReference type="SMART" id="SM00267">
    <property type="entry name" value="GGDEF"/>
    <property type="match status" value="1"/>
</dbReference>
<feature type="domain" description="GGDEF" evidence="7">
    <location>
        <begin position="406"/>
        <end position="543"/>
    </location>
</feature>
<dbReference type="SUPFAM" id="SSF47188">
    <property type="entry name" value="Hemerythrin-like"/>
    <property type="match status" value="1"/>
</dbReference>
<dbReference type="InterPro" id="IPR043128">
    <property type="entry name" value="Rev_trsase/Diguanyl_cyclase"/>
</dbReference>
<name>A0A212JN47_9BACT</name>
<organism evidence="8">
    <name type="scientific">uncultured Desulfovibrio sp</name>
    <dbReference type="NCBI Taxonomy" id="167968"/>
    <lineage>
        <taxon>Bacteria</taxon>
        <taxon>Pseudomonadati</taxon>
        <taxon>Thermodesulfobacteriota</taxon>
        <taxon>Desulfovibrionia</taxon>
        <taxon>Desulfovibrionales</taxon>
        <taxon>Desulfovibrionaceae</taxon>
        <taxon>Desulfovibrio</taxon>
        <taxon>environmental samples</taxon>
    </lineage>
</organism>
<comment type="catalytic activity">
    <reaction evidence="5">
        <text>2 GTP = 3',3'-c-di-GMP + 2 diphosphate</text>
        <dbReference type="Rhea" id="RHEA:24898"/>
        <dbReference type="ChEBI" id="CHEBI:33019"/>
        <dbReference type="ChEBI" id="CHEBI:37565"/>
        <dbReference type="ChEBI" id="CHEBI:58805"/>
        <dbReference type="EC" id="2.7.7.65"/>
    </reaction>
</comment>
<gene>
    <name evidence="8" type="ORF">KM92DES2_11415</name>
</gene>
<feature type="transmembrane region" description="Helical" evidence="6">
    <location>
        <begin position="109"/>
        <end position="126"/>
    </location>
</feature>
<evidence type="ECO:0000256" key="1">
    <source>
        <dbReference type="ARBA" id="ARBA00010587"/>
    </source>
</evidence>
<evidence type="ECO:0000256" key="4">
    <source>
        <dbReference type="ARBA" id="ARBA00023004"/>
    </source>
</evidence>
<evidence type="ECO:0000256" key="6">
    <source>
        <dbReference type="SAM" id="Phobius"/>
    </source>
</evidence>
<dbReference type="Pfam" id="PF01814">
    <property type="entry name" value="Hemerythrin"/>
    <property type="match status" value="1"/>
</dbReference>
<dbReference type="GO" id="GO:0052621">
    <property type="term" value="F:diguanylate cyclase activity"/>
    <property type="evidence" value="ECO:0007669"/>
    <property type="project" value="UniProtKB-EC"/>
</dbReference>
<protein>
    <recommendedName>
        <fullName evidence="2">diguanylate cyclase</fullName>
        <ecNumber evidence="2">2.7.7.65</ecNumber>
    </recommendedName>
</protein>
<dbReference type="FunFam" id="3.30.70.270:FF:000001">
    <property type="entry name" value="Diguanylate cyclase domain protein"/>
    <property type="match status" value="1"/>
</dbReference>
<feature type="transmembrane region" description="Helical" evidence="6">
    <location>
        <begin position="166"/>
        <end position="187"/>
    </location>
</feature>
<dbReference type="PANTHER" id="PTHR45138:SF9">
    <property type="entry name" value="DIGUANYLATE CYCLASE DGCM-RELATED"/>
    <property type="match status" value="1"/>
</dbReference>
<feature type="transmembrane region" description="Helical" evidence="6">
    <location>
        <begin position="202"/>
        <end position="223"/>
    </location>
</feature>
<evidence type="ECO:0000256" key="2">
    <source>
        <dbReference type="ARBA" id="ARBA00012528"/>
    </source>
</evidence>
<dbReference type="SUPFAM" id="SSF55785">
    <property type="entry name" value="PYP-like sensor domain (PAS domain)"/>
    <property type="match status" value="1"/>
</dbReference>
<keyword evidence="4" id="KW-0408">Iron</keyword>
<feature type="transmembrane region" description="Helical" evidence="6">
    <location>
        <begin position="50"/>
        <end position="68"/>
    </location>
</feature>
<keyword evidence="6" id="KW-1133">Transmembrane helix</keyword>
<keyword evidence="3" id="KW-0479">Metal-binding</keyword>
<sequence>MGDPSTASVSKMTDFIDIKTLVVCYGLCCCTQLVAFILQYRINKGGQGIQWWIVGSVLMVFGFFMNSFRDVELLASIAIFIYTASFLLCFLCIYIGLAEFVENKKLLRPVLIIVGVSLVVLSYLAFIEGSIFLRRTLLSFSCSILSLFSAVTVAGGNCKHTLPAKFLKYVFIFNTLWLFAFAVLPWWGGPGIALFTSPSPLAATYFLLMTTSTFWTIGLIMLVSQKLSDQLRSSKQFLESTLNGLSANIALINAEGEIVLVNQAWRNFAAANGMSQDFVSEGVNYLRVCEGVCADNALEANSFAQGIRDVLDGKLETFSMEYGCHSPEQKRWFLGRVNPFCGDGPRMVVVAHEDITERKLAEIALAESNHKLELMTNEDGLTKISNRRHFDAMLAYERNRHIRSGATLSLIMLDIDFFKNYNDTYGHVKGDECLQAVAQTVAQCLNRPTDMAARYGGEEFVCLLPDTGILGAVSLAERIRKAVMQCGIPHAASQVASVVTVSVGVVSCICQESITPELIVQRADEQLYLAKHEGRNCVKFRSDDDGMYAQMHNGNSWGLKVLWNSEYASGNADLDGQHMELVSIVNSLLERVLAEGDALDLNSRFNDVYHVVEKHFNDEEAVLRSSGYPEVDEHVARHKELLQKCAGLLKQDAETSVSPVQMLQCIIHDLVLNHMVKEDGKYFAFLNGIGTTAK</sequence>
<feature type="transmembrane region" description="Helical" evidence="6">
    <location>
        <begin position="74"/>
        <end position="97"/>
    </location>
</feature>
<feature type="transmembrane region" description="Helical" evidence="6">
    <location>
        <begin position="132"/>
        <end position="154"/>
    </location>
</feature>
<dbReference type="EC" id="2.7.7.65" evidence="2"/>
<comment type="similarity">
    <text evidence="1">Belongs to the hemerythrin family.</text>
</comment>
<dbReference type="GO" id="GO:1902201">
    <property type="term" value="P:negative regulation of bacterial-type flagellum-dependent cell motility"/>
    <property type="evidence" value="ECO:0007669"/>
    <property type="project" value="TreeGrafter"/>
</dbReference>
<feature type="transmembrane region" description="Helical" evidence="6">
    <location>
        <begin position="20"/>
        <end position="38"/>
    </location>
</feature>
<keyword evidence="6" id="KW-0812">Transmembrane</keyword>
<dbReference type="NCBIfam" id="TIGR02481">
    <property type="entry name" value="hemeryth_dom"/>
    <property type="match status" value="1"/>
</dbReference>
<dbReference type="InterPro" id="IPR000160">
    <property type="entry name" value="GGDEF_dom"/>
</dbReference>
<dbReference type="InterPro" id="IPR016131">
    <property type="entry name" value="Haemerythrin_Fe_BS"/>
</dbReference>
<dbReference type="PROSITE" id="PS00550">
    <property type="entry name" value="HEMERYTHRINS"/>
    <property type="match status" value="1"/>
</dbReference>
<evidence type="ECO:0000256" key="3">
    <source>
        <dbReference type="ARBA" id="ARBA00022723"/>
    </source>
</evidence>
<dbReference type="InterPro" id="IPR012827">
    <property type="entry name" value="Hemerythrin_metal-bd"/>
</dbReference>
<evidence type="ECO:0000313" key="8">
    <source>
        <dbReference type="EMBL" id="SBW00863.1"/>
    </source>
</evidence>
<dbReference type="EMBL" id="FLUP01000001">
    <property type="protein sequence ID" value="SBW00863.1"/>
    <property type="molecule type" value="Genomic_DNA"/>
</dbReference>
<dbReference type="PANTHER" id="PTHR45138">
    <property type="entry name" value="REGULATORY COMPONENTS OF SENSORY TRANSDUCTION SYSTEM"/>
    <property type="match status" value="1"/>
</dbReference>
<dbReference type="CDD" id="cd01949">
    <property type="entry name" value="GGDEF"/>
    <property type="match status" value="1"/>
</dbReference>
<dbReference type="NCBIfam" id="TIGR00254">
    <property type="entry name" value="GGDEF"/>
    <property type="match status" value="1"/>
</dbReference>